<keyword evidence="6" id="KW-0131">Cell cycle</keyword>
<organism evidence="8 9">
    <name type="scientific">Astyanax mexicanus</name>
    <name type="common">Blind cave fish</name>
    <name type="synonym">Astyanax fasciatus mexicanus</name>
    <dbReference type="NCBI Taxonomy" id="7994"/>
    <lineage>
        <taxon>Eukaryota</taxon>
        <taxon>Metazoa</taxon>
        <taxon>Chordata</taxon>
        <taxon>Craniata</taxon>
        <taxon>Vertebrata</taxon>
        <taxon>Euteleostomi</taxon>
        <taxon>Actinopterygii</taxon>
        <taxon>Neopterygii</taxon>
        <taxon>Teleostei</taxon>
        <taxon>Ostariophysi</taxon>
        <taxon>Characiformes</taxon>
        <taxon>Characoidei</taxon>
        <taxon>Acestrorhamphidae</taxon>
        <taxon>Acestrorhamphinae</taxon>
        <taxon>Astyanax</taxon>
    </lineage>
</organism>
<dbReference type="GO" id="GO:0006357">
    <property type="term" value="P:regulation of transcription by RNA polymerase II"/>
    <property type="evidence" value="ECO:0007669"/>
    <property type="project" value="TreeGrafter"/>
</dbReference>
<keyword evidence="4 5" id="KW-0238">DNA-binding</keyword>
<dbReference type="Proteomes" id="UP000018467">
    <property type="component" value="Unassembled WGS sequence"/>
</dbReference>
<keyword evidence="9" id="KW-1185">Reference proteome</keyword>
<dbReference type="GO" id="GO:0001935">
    <property type="term" value="P:endothelial cell proliferation"/>
    <property type="evidence" value="ECO:0007669"/>
    <property type="project" value="UniProtKB-UniRule"/>
</dbReference>
<evidence type="ECO:0000256" key="1">
    <source>
        <dbReference type="ARBA" id="ARBA00022723"/>
    </source>
</evidence>
<dbReference type="GO" id="GO:0003700">
    <property type="term" value="F:DNA-binding transcription factor activity"/>
    <property type="evidence" value="ECO:0007669"/>
    <property type="project" value="UniProtKB-UniRule"/>
</dbReference>
<dbReference type="GeneTree" id="ENSGT00940000168268"/>
<protein>
    <recommendedName>
        <fullName evidence="6">THAP domain-containing protein 1</fullName>
    </recommendedName>
</protein>
<comment type="function">
    <text evidence="6">DNA-binding transcription regulator that regulates endothelial cell proliferation and G1/S cell-cycle progression. Specifically binds the 5'-[AT]NTNN[GT]GGCA[AGT]-3' core DNA sequence and acts by modulating expression of pRB-E2F cell-cycle target genes.</text>
</comment>
<keyword evidence="2 5" id="KW-0863">Zinc-finger</keyword>
<reference evidence="9" key="2">
    <citation type="journal article" date="2014" name="Nat. Commun.">
        <title>The cavefish genome reveals candidate genes for eye loss.</title>
        <authorList>
            <person name="McGaugh S.E."/>
            <person name="Gross J.B."/>
            <person name="Aken B."/>
            <person name="Blin M."/>
            <person name="Borowsky R."/>
            <person name="Chalopin D."/>
            <person name="Hinaux H."/>
            <person name="Jeffery W.R."/>
            <person name="Keene A."/>
            <person name="Ma L."/>
            <person name="Minx P."/>
            <person name="Murphy D."/>
            <person name="O'Quin K.E."/>
            <person name="Retaux S."/>
            <person name="Rohner N."/>
            <person name="Searle S.M."/>
            <person name="Stahl B.A."/>
            <person name="Tabin C."/>
            <person name="Volff J.N."/>
            <person name="Yoshizawa M."/>
            <person name="Warren W.C."/>
        </authorList>
    </citation>
    <scope>NUCLEOTIDE SEQUENCE [LARGE SCALE GENOMIC DNA]</scope>
    <source>
        <strain evidence="9">female</strain>
    </source>
</reference>
<dbReference type="PROSITE" id="PS50950">
    <property type="entry name" value="ZF_THAP"/>
    <property type="match status" value="1"/>
</dbReference>
<evidence type="ECO:0000313" key="8">
    <source>
        <dbReference type="Ensembl" id="ENSAMXP00000040696.1"/>
    </source>
</evidence>
<evidence type="ECO:0000256" key="6">
    <source>
        <dbReference type="RuleBase" id="RU369073"/>
    </source>
</evidence>
<dbReference type="Pfam" id="PF05485">
    <property type="entry name" value="THAP"/>
    <property type="match status" value="1"/>
</dbReference>
<dbReference type="InParanoid" id="A0A3B1JG43"/>
<evidence type="ECO:0000256" key="2">
    <source>
        <dbReference type="ARBA" id="ARBA00022771"/>
    </source>
</evidence>
<accession>A0A3B1JG43</accession>
<dbReference type="SMART" id="SM00980">
    <property type="entry name" value="THAP"/>
    <property type="match status" value="1"/>
</dbReference>
<dbReference type="GO" id="GO:0008270">
    <property type="term" value="F:zinc ion binding"/>
    <property type="evidence" value="ECO:0007669"/>
    <property type="project" value="UniProtKB-KW"/>
</dbReference>
<evidence type="ECO:0000256" key="4">
    <source>
        <dbReference type="ARBA" id="ARBA00023125"/>
    </source>
</evidence>
<reference evidence="8" key="4">
    <citation type="submission" date="2025-09" db="UniProtKB">
        <authorList>
            <consortium name="Ensembl"/>
        </authorList>
    </citation>
    <scope>IDENTIFICATION</scope>
</reference>
<proteinExistence type="inferred from homology"/>
<reference evidence="9" key="1">
    <citation type="submission" date="2013-03" db="EMBL/GenBank/DDBJ databases">
        <authorList>
            <person name="Jeffery W."/>
            <person name="Warren W."/>
            <person name="Wilson R.K."/>
        </authorList>
    </citation>
    <scope>NUCLEOTIDE SEQUENCE</scope>
    <source>
        <strain evidence="9">female</strain>
    </source>
</reference>
<dbReference type="InterPro" id="IPR026516">
    <property type="entry name" value="THAP1/10"/>
</dbReference>
<comment type="subcellular location">
    <subcellularLocation>
        <location evidence="6">Nucleus</location>
        <location evidence="6">Nucleoplasm</location>
    </subcellularLocation>
</comment>
<dbReference type="SUPFAM" id="SSF57716">
    <property type="entry name" value="Glucocorticoid receptor-like (DNA-binding domain)"/>
    <property type="match status" value="1"/>
</dbReference>
<reference evidence="8" key="3">
    <citation type="submission" date="2025-08" db="UniProtKB">
        <authorList>
            <consortium name="Ensembl"/>
        </authorList>
    </citation>
    <scope>IDENTIFICATION</scope>
</reference>
<comment type="similarity">
    <text evidence="6">Belongs to the THAP1 family.</text>
</comment>
<evidence type="ECO:0000313" key="9">
    <source>
        <dbReference type="Proteomes" id="UP000018467"/>
    </source>
</evidence>
<sequence>MAQVSSKCFCSVPLCSNSKQKQPYLSFHSFPAEEELRKKWVIAIRRSEGPNFKILRNSTHVCSAHFEPQDIYVTPKGKTWLKKGAIPRRFSWTRPARQSVYSRVNSRLGDSARLDEEGAIGEQAVGVLEEEGDGSAAVRDHDYVTRPTPGEHIVIQKQCVRLVEENMMPRCMKTVIKNKLLLNCYCNKY</sequence>
<keyword evidence="1" id="KW-0479">Metal-binding</keyword>
<evidence type="ECO:0000256" key="5">
    <source>
        <dbReference type="PROSITE-ProRule" id="PRU00309"/>
    </source>
</evidence>
<keyword evidence="6" id="KW-0804">Transcription</keyword>
<dbReference type="Bgee" id="ENSAMXG00000043563">
    <property type="expression patterns" value="Expressed in zone of skin and 14 other cell types or tissues"/>
</dbReference>
<dbReference type="Gene3D" id="6.20.210.20">
    <property type="entry name" value="THAP domain"/>
    <property type="match status" value="1"/>
</dbReference>
<dbReference type="GO" id="GO:0000978">
    <property type="term" value="F:RNA polymerase II cis-regulatory region sequence-specific DNA binding"/>
    <property type="evidence" value="ECO:0007669"/>
    <property type="project" value="TreeGrafter"/>
</dbReference>
<dbReference type="GO" id="GO:0005654">
    <property type="term" value="C:nucleoplasm"/>
    <property type="evidence" value="ECO:0007669"/>
    <property type="project" value="UniProtKB-SubCell"/>
</dbReference>
<dbReference type="Ensembl" id="ENSAMXT00000040645.1">
    <property type="protein sequence ID" value="ENSAMXP00000040696.1"/>
    <property type="gene ID" value="ENSAMXG00000043563.1"/>
</dbReference>
<dbReference type="AlphaFoldDB" id="A0A3B1JG43"/>
<dbReference type="PANTHER" id="PTHR46600">
    <property type="entry name" value="THAP DOMAIN-CONTAINING"/>
    <property type="match status" value="1"/>
</dbReference>
<dbReference type="InterPro" id="IPR038441">
    <property type="entry name" value="THAP_Znf_sf"/>
</dbReference>
<keyword evidence="3" id="KW-0862">Zinc</keyword>
<evidence type="ECO:0000256" key="3">
    <source>
        <dbReference type="ARBA" id="ARBA00022833"/>
    </source>
</evidence>
<dbReference type="PANTHER" id="PTHR46600:SF7">
    <property type="entry name" value="SI:DKEY-228B2.6-RELATED"/>
    <property type="match status" value="1"/>
</dbReference>
<dbReference type="InterPro" id="IPR006612">
    <property type="entry name" value="THAP_Znf"/>
</dbReference>
<dbReference type="SMART" id="SM00692">
    <property type="entry name" value="DM3"/>
    <property type="match status" value="1"/>
</dbReference>
<keyword evidence="6" id="KW-0805">Transcription regulation</keyword>
<name>A0A3B1JG43_ASTMX</name>
<feature type="domain" description="THAP-type" evidence="7">
    <location>
        <begin position="1"/>
        <end position="90"/>
    </location>
</feature>
<keyword evidence="6" id="KW-0539">Nucleus</keyword>
<evidence type="ECO:0000259" key="7">
    <source>
        <dbReference type="PROSITE" id="PS50950"/>
    </source>
</evidence>
<keyword evidence="6" id="KW-0175">Coiled coil</keyword>